<organism evidence="9">
    <name type="scientific">Variovorax paradoxus</name>
    <dbReference type="NCBI Taxonomy" id="34073"/>
    <lineage>
        <taxon>Bacteria</taxon>
        <taxon>Pseudomonadati</taxon>
        <taxon>Pseudomonadota</taxon>
        <taxon>Betaproteobacteria</taxon>
        <taxon>Burkholderiales</taxon>
        <taxon>Comamonadaceae</taxon>
        <taxon>Variovorax</taxon>
    </lineage>
</organism>
<dbReference type="InterPro" id="IPR036909">
    <property type="entry name" value="Cyt_c-like_dom_sf"/>
</dbReference>
<keyword evidence="3 6" id="KW-0479">Metal-binding</keyword>
<keyword evidence="4" id="KW-0249">Electron transport</keyword>
<feature type="domain" description="Cytochrome c" evidence="8">
    <location>
        <begin position="13"/>
        <end position="104"/>
    </location>
</feature>
<feature type="chain" id="PRO_5025610780" evidence="7">
    <location>
        <begin position="24"/>
        <end position="104"/>
    </location>
</feature>
<dbReference type="SUPFAM" id="SSF46626">
    <property type="entry name" value="Cytochrome c"/>
    <property type="match status" value="1"/>
</dbReference>
<sequence length="104" mass="10768">MKRVLLTAALGLGLGALAVPAFADLALATSKNCMSCHAVERKVLGPSFKDVAAKYKDDKGAADRLASKIMKGGSGVWGPVPMPANNQVSEADAKKLAAWVLSTK</sequence>
<dbReference type="RefSeq" id="WP_339090371.1">
    <property type="nucleotide sequence ID" value="NZ_LR743507.1"/>
</dbReference>
<protein>
    <submittedName>
        <fullName evidence="9">Cytochrome c-552</fullName>
    </submittedName>
</protein>
<comment type="PTM">
    <text evidence="6">Binds 1 heme c group covalently per subunit.</text>
</comment>
<keyword evidence="5 6" id="KW-0408">Iron</keyword>
<evidence type="ECO:0000256" key="4">
    <source>
        <dbReference type="ARBA" id="ARBA00022982"/>
    </source>
</evidence>
<evidence type="ECO:0000256" key="6">
    <source>
        <dbReference type="PIRSR" id="PIRSR602324-1"/>
    </source>
</evidence>
<evidence type="ECO:0000256" key="2">
    <source>
        <dbReference type="ARBA" id="ARBA00022617"/>
    </source>
</evidence>
<dbReference type="GO" id="GO:0020037">
    <property type="term" value="F:heme binding"/>
    <property type="evidence" value="ECO:0007669"/>
    <property type="project" value="InterPro"/>
</dbReference>
<reference evidence="9" key="1">
    <citation type="submission" date="2019-12" db="EMBL/GenBank/DDBJ databases">
        <authorList>
            <person name="Cremers G."/>
        </authorList>
    </citation>
    <scope>NUCLEOTIDE SEQUENCE</scope>
    <source>
        <strain evidence="9">Vvax</strain>
    </source>
</reference>
<dbReference type="PROSITE" id="PS51007">
    <property type="entry name" value="CYTC"/>
    <property type="match status" value="1"/>
</dbReference>
<keyword evidence="1" id="KW-0813">Transport</keyword>
<evidence type="ECO:0000256" key="1">
    <source>
        <dbReference type="ARBA" id="ARBA00022448"/>
    </source>
</evidence>
<proteinExistence type="predicted"/>
<dbReference type="InterPro" id="IPR002324">
    <property type="entry name" value="Cyt_c_ID"/>
</dbReference>
<feature type="binding site" description="covalent" evidence="6">
    <location>
        <position position="82"/>
    </location>
    <ligand>
        <name>heme c</name>
        <dbReference type="ChEBI" id="CHEBI:61717"/>
    </ligand>
</feature>
<dbReference type="GO" id="GO:0009055">
    <property type="term" value="F:electron transfer activity"/>
    <property type="evidence" value="ECO:0007669"/>
    <property type="project" value="InterPro"/>
</dbReference>
<feature type="binding site" description="covalent" evidence="6">
    <location>
        <position position="33"/>
    </location>
    <ligand>
        <name>heme c</name>
        <dbReference type="ChEBI" id="CHEBI:61717"/>
    </ligand>
</feature>
<evidence type="ECO:0000259" key="8">
    <source>
        <dbReference type="PROSITE" id="PS51007"/>
    </source>
</evidence>
<feature type="binding site" description="covalent" evidence="6">
    <location>
        <position position="37"/>
    </location>
    <ligand>
        <name>heme c</name>
        <dbReference type="ChEBI" id="CHEBI:61717"/>
    </ligand>
</feature>
<dbReference type="AlphaFoldDB" id="A0A679J7D1"/>
<dbReference type="Pfam" id="PF00034">
    <property type="entry name" value="Cytochrom_C"/>
    <property type="match status" value="1"/>
</dbReference>
<dbReference type="EMBL" id="LR743507">
    <property type="protein sequence ID" value="CAA2104404.1"/>
    <property type="molecule type" value="Genomic_DNA"/>
</dbReference>
<accession>A0A679J7D1</accession>
<keyword evidence="7" id="KW-0732">Signal</keyword>
<dbReference type="InterPro" id="IPR009056">
    <property type="entry name" value="Cyt_c-like_dom"/>
</dbReference>
<dbReference type="GO" id="GO:0005506">
    <property type="term" value="F:iron ion binding"/>
    <property type="evidence" value="ECO:0007669"/>
    <property type="project" value="InterPro"/>
</dbReference>
<evidence type="ECO:0000256" key="3">
    <source>
        <dbReference type="ARBA" id="ARBA00022723"/>
    </source>
</evidence>
<keyword evidence="2 6" id="KW-0349">Heme</keyword>
<evidence type="ECO:0000256" key="7">
    <source>
        <dbReference type="SAM" id="SignalP"/>
    </source>
</evidence>
<gene>
    <name evidence="9" type="ORF">VVAX_02749</name>
</gene>
<feature type="signal peptide" evidence="7">
    <location>
        <begin position="1"/>
        <end position="23"/>
    </location>
</feature>
<evidence type="ECO:0000256" key="5">
    <source>
        <dbReference type="ARBA" id="ARBA00023004"/>
    </source>
</evidence>
<dbReference type="Gene3D" id="1.10.760.10">
    <property type="entry name" value="Cytochrome c-like domain"/>
    <property type="match status" value="1"/>
</dbReference>
<name>A0A679J7D1_VARPD</name>
<dbReference type="PRINTS" id="PR00606">
    <property type="entry name" value="CYTCHROMECID"/>
</dbReference>
<evidence type="ECO:0000313" key="9">
    <source>
        <dbReference type="EMBL" id="CAA2104404.1"/>
    </source>
</evidence>